<dbReference type="EMBL" id="KN831966">
    <property type="protein sequence ID" value="KIO05554.1"/>
    <property type="molecule type" value="Genomic_DNA"/>
</dbReference>
<reference evidence="1 2" key="1">
    <citation type="submission" date="2014-04" db="EMBL/GenBank/DDBJ databases">
        <authorList>
            <consortium name="DOE Joint Genome Institute"/>
            <person name="Kuo A."/>
            <person name="Kohler A."/>
            <person name="Costa M.D."/>
            <person name="Nagy L.G."/>
            <person name="Floudas D."/>
            <person name="Copeland A."/>
            <person name="Barry K.W."/>
            <person name="Cichocki N."/>
            <person name="Veneault-Fourrey C."/>
            <person name="LaButti K."/>
            <person name="Lindquist E.A."/>
            <person name="Lipzen A."/>
            <person name="Lundell T."/>
            <person name="Morin E."/>
            <person name="Murat C."/>
            <person name="Sun H."/>
            <person name="Tunlid A."/>
            <person name="Henrissat B."/>
            <person name="Grigoriev I.V."/>
            <person name="Hibbett D.S."/>
            <person name="Martin F."/>
            <person name="Nordberg H.P."/>
            <person name="Cantor M.N."/>
            <person name="Hua S.X."/>
        </authorList>
    </citation>
    <scope>NUCLEOTIDE SEQUENCE [LARGE SCALE GENOMIC DNA]</scope>
    <source>
        <strain evidence="1 2">Marx 270</strain>
    </source>
</reference>
<evidence type="ECO:0000313" key="1">
    <source>
        <dbReference type="EMBL" id="KIO05554.1"/>
    </source>
</evidence>
<evidence type="ECO:0000313" key="2">
    <source>
        <dbReference type="Proteomes" id="UP000054217"/>
    </source>
</evidence>
<keyword evidence="2" id="KW-1185">Reference proteome</keyword>
<dbReference type="STRING" id="870435.A0A0C3PCS4"/>
<name>A0A0C3PCS4_PISTI</name>
<proteinExistence type="predicted"/>
<dbReference type="InParanoid" id="A0A0C3PCS4"/>
<dbReference type="HOGENOM" id="CLU_2090561_0_0_1"/>
<gene>
    <name evidence="1" type="ORF">M404DRAFT_140937</name>
</gene>
<dbReference type="AlphaFoldDB" id="A0A0C3PCS4"/>
<organism evidence="1 2">
    <name type="scientific">Pisolithus tinctorius Marx 270</name>
    <dbReference type="NCBI Taxonomy" id="870435"/>
    <lineage>
        <taxon>Eukaryota</taxon>
        <taxon>Fungi</taxon>
        <taxon>Dikarya</taxon>
        <taxon>Basidiomycota</taxon>
        <taxon>Agaricomycotina</taxon>
        <taxon>Agaricomycetes</taxon>
        <taxon>Agaricomycetidae</taxon>
        <taxon>Boletales</taxon>
        <taxon>Sclerodermatineae</taxon>
        <taxon>Pisolithaceae</taxon>
        <taxon>Pisolithus</taxon>
    </lineage>
</organism>
<protein>
    <submittedName>
        <fullName evidence="1">Uncharacterized protein</fullName>
    </submittedName>
</protein>
<accession>A0A0C3PCS4</accession>
<reference evidence="2" key="2">
    <citation type="submission" date="2015-01" db="EMBL/GenBank/DDBJ databases">
        <title>Evolutionary Origins and Diversification of the Mycorrhizal Mutualists.</title>
        <authorList>
            <consortium name="DOE Joint Genome Institute"/>
            <consortium name="Mycorrhizal Genomics Consortium"/>
            <person name="Kohler A."/>
            <person name="Kuo A."/>
            <person name="Nagy L.G."/>
            <person name="Floudas D."/>
            <person name="Copeland A."/>
            <person name="Barry K.W."/>
            <person name="Cichocki N."/>
            <person name="Veneault-Fourrey C."/>
            <person name="LaButti K."/>
            <person name="Lindquist E.A."/>
            <person name="Lipzen A."/>
            <person name="Lundell T."/>
            <person name="Morin E."/>
            <person name="Murat C."/>
            <person name="Riley R."/>
            <person name="Ohm R."/>
            <person name="Sun H."/>
            <person name="Tunlid A."/>
            <person name="Henrissat B."/>
            <person name="Grigoriev I.V."/>
            <person name="Hibbett D.S."/>
            <person name="Martin F."/>
        </authorList>
    </citation>
    <scope>NUCLEOTIDE SEQUENCE [LARGE SCALE GENOMIC DNA]</scope>
    <source>
        <strain evidence="2">Marx 270</strain>
    </source>
</reference>
<sequence length="117" mass="13113">QNKLTYTQTDLCTKFLNLQCPVNGDICQFLDNLHTKRDELAAVKSMNLVNDGPISAPTIELYNSGSTRHISPYKEKFESLMMIPPRLFSATNKQLFSATAMGELVIEVPNGYEVTKL</sequence>
<dbReference type="Proteomes" id="UP000054217">
    <property type="component" value="Unassembled WGS sequence"/>
</dbReference>
<feature type="non-terminal residue" evidence="1">
    <location>
        <position position="1"/>
    </location>
</feature>
<dbReference type="OrthoDB" id="3251181at2759"/>